<evidence type="ECO:0000256" key="1">
    <source>
        <dbReference type="ARBA" id="ARBA00022723"/>
    </source>
</evidence>
<protein>
    <recommendedName>
        <fullName evidence="7">C3H1-type domain-containing protein</fullName>
    </recommendedName>
</protein>
<dbReference type="STRING" id="37360.A0A0G4J0B5"/>
<dbReference type="Pfam" id="PF14608">
    <property type="entry name" value="zf-CCCH_2"/>
    <property type="match status" value="3"/>
</dbReference>
<proteinExistence type="predicted"/>
<dbReference type="InterPro" id="IPR045124">
    <property type="entry name" value="Su(sable)-like"/>
</dbReference>
<dbReference type="GO" id="GO:0005634">
    <property type="term" value="C:nucleus"/>
    <property type="evidence" value="ECO:0007669"/>
    <property type="project" value="TreeGrafter"/>
</dbReference>
<keyword evidence="2" id="KW-0677">Repeat</keyword>
<dbReference type="EMBL" id="CDSF01000101">
    <property type="protein sequence ID" value="CEP00716.1"/>
    <property type="molecule type" value="Genomic_DNA"/>
</dbReference>
<feature type="domain" description="C3H1-type" evidence="7">
    <location>
        <begin position="311"/>
        <end position="333"/>
    </location>
</feature>
<evidence type="ECO:0000313" key="8">
    <source>
        <dbReference type="EMBL" id="CEP00716.1"/>
    </source>
</evidence>
<dbReference type="InterPro" id="IPR000571">
    <property type="entry name" value="Znf_CCCH"/>
</dbReference>
<feature type="zinc finger region" description="C3H1-type" evidence="5">
    <location>
        <begin position="335"/>
        <end position="362"/>
    </location>
</feature>
<keyword evidence="3 5" id="KW-0863">Zinc-finger</keyword>
<reference evidence="8 9" key="1">
    <citation type="submission" date="2015-02" db="EMBL/GenBank/DDBJ databases">
        <authorList>
            <person name="Chooi Y.-H."/>
        </authorList>
    </citation>
    <scope>NUCLEOTIDE SEQUENCE [LARGE SCALE GENOMIC DNA]</scope>
    <source>
        <strain evidence="8">E3</strain>
    </source>
</reference>
<dbReference type="GO" id="GO:0003723">
    <property type="term" value="F:RNA binding"/>
    <property type="evidence" value="ECO:0007669"/>
    <property type="project" value="InterPro"/>
</dbReference>
<evidence type="ECO:0000313" key="9">
    <source>
        <dbReference type="Proteomes" id="UP000039324"/>
    </source>
</evidence>
<dbReference type="SUPFAM" id="SSF90229">
    <property type="entry name" value="CCCH zinc finger"/>
    <property type="match status" value="3"/>
</dbReference>
<dbReference type="GO" id="GO:0045892">
    <property type="term" value="P:negative regulation of DNA-templated transcription"/>
    <property type="evidence" value="ECO:0007669"/>
    <property type="project" value="InterPro"/>
</dbReference>
<keyword evidence="1 5" id="KW-0479">Metal-binding</keyword>
<dbReference type="GO" id="GO:0008270">
    <property type="term" value="F:zinc ion binding"/>
    <property type="evidence" value="ECO:0007669"/>
    <property type="project" value="UniProtKB-KW"/>
</dbReference>
<name>A0A0G4J0B5_PLABS</name>
<dbReference type="Proteomes" id="UP000039324">
    <property type="component" value="Unassembled WGS sequence"/>
</dbReference>
<feature type="domain" description="C3H1-type" evidence="7">
    <location>
        <begin position="335"/>
        <end position="362"/>
    </location>
</feature>
<dbReference type="SMART" id="SM00356">
    <property type="entry name" value="ZnF_C3H1"/>
    <property type="match status" value="2"/>
</dbReference>
<accession>A0A0G4J0B5</accession>
<gene>
    <name evidence="8" type="ORF">PBRA_001770</name>
</gene>
<dbReference type="InterPro" id="IPR036855">
    <property type="entry name" value="Znf_CCCH_sf"/>
</dbReference>
<dbReference type="Gene3D" id="4.10.1000.10">
    <property type="entry name" value="Zinc finger, CCCH-type"/>
    <property type="match status" value="1"/>
</dbReference>
<feature type="compositionally biased region" description="Polar residues" evidence="6">
    <location>
        <begin position="267"/>
        <end position="279"/>
    </location>
</feature>
<dbReference type="PANTHER" id="PTHR13119">
    <property type="entry name" value="ZINC FINGER CCCH DOMAIN-CONTAINING PROTEI"/>
    <property type="match status" value="1"/>
</dbReference>
<dbReference type="Gene3D" id="2.30.30.1190">
    <property type="match status" value="1"/>
</dbReference>
<evidence type="ECO:0000259" key="7">
    <source>
        <dbReference type="PROSITE" id="PS50103"/>
    </source>
</evidence>
<keyword evidence="9" id="KW-1185">Reference proteome</keyword>
<dbReference type="AlphaFoldDB" id="A0A0G4J0B5"/>
<dbReference type="PROSITE" id="PS50103">
    <property type="entry name" value="ZF_C3H1"/>
    <property type="match status" value="2"/>
</dbReference>
<dbReference type="OrthoDB" id="411372at2759"/>
<evidence type="ECO:0000256" key="2">
    <source>
        <dbReference type="ARBA" id="ARBA00022737"/>
    </source>
</evidence>
<evidence type="ECO:0000256" key="6">
    <source>
        <dbReference type="SAM" id="MobiDB-lite"/>
    </source>
</evidence>
<evidence type="ECO:0000256" key="5">
    <source>
        <dbReference type="PROSITE-ProRule" id="PRU00723"/>
    </source>
</evidence>
<feature type="region of interest" description="Disordered" evidence="6">
    <location>
        <begin position="267"/>
        <end position="289"/>
    </location>
</feature>
<organism evidence="8 9">
    <name type="scientific">Plasmodiophora brassicae</name>
    <name type="common">Clubroot disease agent</name>
    <dbReference type="NCBI Taxonomy" id="37360"/>
    <lineage>
        <taxon>Eukaryota</taxon>
        <taxon>Sar</taxon>
        <taxon>Rhizaria</taxon>
        <taxon>Endomyxa</taxon>
        <taxon>Phytomyxea</taxon>
        <taxon>Plasmodiophorida</taxon>
        <taxon>Plasmodiophoridae</taxon>
        <taxon>Plasmodiophora</taxon>
    </lineage>
</organism>
<evidence type="ECO:0000256" key="3">
    <source>
        <dbReference type="ARBA" id="ARBA00022771"/>
    </source>
</evidence>
<feature type="zinc finger region" description="C3H1-type" evidence="5">
    <location>
        <begin position="311"/>
        <end position="333"/>
    </location>
</feature>
<feature type="compositionally biased region" description="Acidic residues" evidence="6">
    <location>
        <begin position="212"/>
        <end position="233"/>
    </location>
</feature>
<sequence length="423" mass="46382">MSASELATSSALTRACSGYSSTALRHVRQMLEADDADSLAGGVRDVLVKQRAGARRRVLSQAMRAQIELLRAMPNTLQQIAIDVLNNPNLLDNAAYVRERRQRSVLPAATSNSRGDDSALPLLIAKWLRQLPPLPPMPAHRIRTWFIRPDDMQEAGEPAVGGACNANQVTDITDGSVELPAEVDQSVCGSSEDEESGEYELHTEAPAPSNEINEEVSSGDDDEEEEEEEEVDQYEIELLPRKESVEATPGGSKHVPSLSEIALTLKSGTPESPSATATSAKKRNDVSAKAPTKRLVKRVKFARPAQKYCTPCEFWATMRCAKGDQCPFSHDGAQTRSSVICRYFMMGSCVKGEDCSHSHDVPCKHFHLAKRCKDVGCRFKHDPMTTEELELFRQRVSEGYYLKPTAAAGEPSAPVLPDNPFEA</sequence>
<keyword evidence="4 5" id="KW-0862">Zinc</keyword>
<evidence type="ECO:0000256" key="4">
    <source>
        <dbReference type="ARBA" id="ARBA00022833"/>
    </source>
</evidence>
<feature type="region of interest" description="Disordered" evidence="6">
    <location>
        <begin position="183"/>
        <end position="233"/>
    </location>
</feature>
<dbReference type="PANTHER" id="PTHR13119:SF12">
    <property type="entry name" value="PROTEIN SUPPRESSOR OF SABLE"/>
    <property type="match status" value="1"/>
</dbReference>